<evidence type="ECO:0000256" key="1">
    <source>
        <dbReference type="SAM" id="SignalP"/>
    </source>
</evidence>
<feature type="chain" id="PRO_5037343312" evidence="1">
    <location>
        <begin position="19"/>
        <end position="149"/>
    </location>
</feature>
<evidence type="ECO:0000313" key="2">
    <source>
        <dbReference type="EMBL" id="MBM3276133.1"/>
    </source>
</evidence>
<dbReference type="EMBL" id="VGJX01000875">
    <property type="protein sequence ID" value="MBM3276133.1"/>
    <property type="molecule type" value="Genomic_DNA"/>
</dbReference>
<gene>
    <name evidence="2" type="ORF">FJZ00_13350</name>
</gene>
<organism evidence="2 3">
    <name type="scientific">Candidatus Tanganyikabacteria bacterium</name>
    <dbReference type="NCBI Taxonomy" id="2961651"/>
    <lineage>
        <taxon>Bacteria</taxon>
        <taxon>Bacillati</taxon>
        <taxon>Candidatus Sericytochromatia</taxon>
        <taxon>Candidatus Tanganyikabacteria</taxon>
    </lineage>
</organism>
<protein>
    <submittedName>
        <fullName evidence="2">Uncharacterized protein</fullName>
    </submittedName>
</protein>
<name>A0A937X6A5_9BACT</name>
<sequence>MSWKLLIALALAAGPASTAGGQATGSPLAEIVSGPSGYVRVTEIGRPPLGMTGARAKAIARDNAKARAREKLLKALLAFTLADGRRLEHVLKEKPELRAGLRSVINSAAASDVGLDGDAVELTLIVRMAGETGLSSYLEGIQAPPPRAP</sequence>
<reference evidence="2 3" key="1">
    <citation type="submission" date="2019-03" db="EMBL/GenBank/DDBJ databases">
        <title>Lake Tanganyika Metagenome-Assembled Genomes (MAGs).</title>
        <authorList>
            <person name="Tran P."/>
        </authorList>
    </citation>
    <scope>NUCLEOTIDE SEQUENCE [LARGE SCALE GENOMIC DNA]</scope>
    <source>
        <strain evidence="2">K_DeepCast_65m_m2_236</strain>
    </source>
</reference>
<comment type="caution">
    <text evidence="2">The sequence shown here is derived from an EMBL/GenBank/DDBJ whole genome shotgun (WGS) entry which is preliminary data.</text>
</comment>
<dbReference type="Proteomes" id="UP000703893">
    <property type="component" value="Unassembled WGS sequence"/>
</dbReference>
<keyword evidence="1" id="KW-0732">Signal</keyword>
<feature type="signal peptide" evidence="1">
    <location>
        <begin position="1"/>
        <end position="18"/>
    </location>
</feature>
<proteinExistence type="predicted"/>
<accession>A0A937X6A5</accession>
<evidence type="ECO:0000313" key="3">
    <source>
        <dbReference type="Proteomes" id="UP000703893"/>
    </source>
</evidence>
<dbReference type="AlphaFoldDB" id="A0A937X6A5"/>